<evidence type="ECO:0000313" key="4">
    <source>
        <dbReference type="Proteomes" id="UP000186309"/>
    </source>
</evidence>
<dbReference type="AlphaFoldDB" id="A0A1U7CZ90"/>
<feature type="domain" description="Methanolan biosynthesis EpsI" evidence="2">
    <location>
        <begin position="30"/>
        <end position="157"/>
    </location>
</feature>
<accession>A0A1U7CZ90</accession>
<feature type="compositionally biased region" description="Low complexity" evidence="1">
    <location>
        <begin position="212"/>
        <end position="230"/>
    </location>
</feature>
<geneLocation type="plasmid" evidence="4">
    <name>palbo1</name>
</geneLocation>
<evidence type="ECO:0000259" key="2">
    <source>
        <dbReference type="Pfam" id="PF11984"/>
    </source>
</evidence>
<name>A0A1U7CZ90_9BACT</name>
<feature type="region of interest" description="Disordered" evidence="1">
    <location>
        <begin position="207"/>
        <end position="230"/>
    </location>
</feature>
<dbReference type="KEGG" id="pbor:BSF38_10028"/>
<sequence length="230" mass="24983">MVCVLLGLSGAVRYWRELQFLSIGSQSKNSPFPLKDIPNLLGTWRALEGAETVLDPEIAKLAGSTDHVLRTYADDQSGERVTVLVLYGPADAVWGHTPDICYPASGFKTVIPSREVQIPLEGASRSVAFREALYGKSLGGATMLQEVYYSFRNAGQWRSEMGSQWKQFRYFPGMFKIQIERRVKTAQLGDSPAQSLLASLVEEIEKRSAPDSAASPAVVATTAAAGPAGK</sequence>
<dbReference type="Pfam" id="PF11984">
    <property type="entry name" value="DUF3485"/>
    <property type="match status" value="1"/>
</dbReference>
<gene>
    <name evidence="3" type="ORF">BSF38_10028</name>
</gene>
<proteinExistence type="predicted"/>
<evidence type="ECO:0000256" key="1">
    <source>
        <dbReference type="SAM" id="MobiDB-lite"/>
    </source>
</evidence>
<dbReference type="EMBL" id="CP019083">
    <property type="protein sequence ID" value="APW64245.1"/>
    <property type="molecule type" value="Genomic_DNA"/>
</dbReference>
<protein>
    <recommendedName>
        <fullName evidence="2">Methanolan biosynthesis EpsI domain-containing protein</fullName>
    </recommendedName>
</protein>
<dbReference type="Proteomes" id="UP000186309">
    <property type="component" value="Plasmid PALBO1"/>
</dbReference>
<evidence type="ECO:0000313" key="3">
    <source>
        <dbReference type="EMBL" id="APW64245.1"/>
    </source>
</evidence>
<keyword evidence="3" id="KW-0614">Plasmid</keyword>
<organism evidence="3 4">
    <name type="scientific">Paludisphaera borealis</name>
    <dbReference type="NCBI Taxonomy" id="1387353"/>
    <lineage>
        <taxon>Bacteria</taxon>
        <taxon>Pseudomonadati</taxon>
        <taxon>Planctomycetota</taxon>
        <taxon>Planctomycetia</taxon>
        <taxon>Isosphaerales</taxon>
        <taxon>Isosphaeraceae</taxon>
        <taxon>Paludisphaera</taxon>
    </lineage>
</organism>
<reference evidence="3 4" key="1">
    <citation type="submission" date="2016-12" db="EMBL/GenBank/DDBJ databases">
        <title>Comparative genomics of four Isosphaeraceae planctomycetes: a common pool of plasmids and glycoside hydrolase genes.</title>
        <authorList>
            <person name="Ivanova A."/>
        </authorList>
    </citation>
    <scope>NUCLEOTIDE SEQUENCE [LARGE SCALE GENOMIC DNA]</scope>
    <source>
        <strain evidence="3 4">PX4</strain>
        <plasmid evidence="4">palbo1</plasmid>
    </source>
</reference>
<dbReference type="InterPro" id="IPR014263">
    <property type="entry name" value="Methanolan_biosynth_EpsI"/>
</dbReference>
<keyword evidence="4" id="KW-1185">Reference proteome</keyword>